<gene>
    <name evidence="1" type="ORF">PENTCL1PPCAC_9087</name>
</gene>
<dbReference type="Proteomes" id="UP001432027">
    <property type="component" value="Unassembled WGS sequence"/>
</dbReference>
<comment type="caution">
    <text evidence="1">The sequence shown here is derived from an EMBL/GenBank/DDBJ whole genome shotgun (WGS) entry which is preliminary data.</text>
</comment>
<evidence type="ECO:0000313" key="2">
    <source>
        <dbReference type="Proteomes" id="UP001432027"/>
    </source>
</evidence>
<feature type="non-terminal residue" evidence="1">
    <location>
        <position position="83"/>
    </location>
</feature>
<sequence length="83" mass="9612">MLSGEPELQYTQFLDNTRDKGGLVLRSFVQITENDQFLIQTNRLMNRNRSRCDEPAILAPSLNCQIVRSSHNNNECSDRVRRS</sequence>
<reference evidence="1" key="1">
    <citation type="submission" date="2023-10" db="EMBL/GenBank/DDBJ databases">
        <title>Genome assembly of Pristionchus species.</title>
        <authorList>
            <person name="Yoshida K."/>
            <person name="Sommer R.J."/>
        </authorList>
    </citation>
    <scope>NUCLEOTIDE SEQUENCE</scope>
    <source>
        <strain evidence="1">RS0144</strain>
    </source>
</reference>
<protein>
    <submittedName>
        <fullName evidence="1">Uncharacterized protein</fullName>
    </submittedName>
</protein>
<dbReference type="EMBL" id="BTSX01000002">
    <property type="protein sequence ID" value="GMS86912.1"/>
    <property type="molecule type" value="Genomic_DNA"/>
</dbReference>
<accession>A0AAV5SX20</accession>
<keyword evidence="2" id="KW-1185">Reference proteome</keyword>
<dbReference type="AlphaFoldDB" id="A0AAV5SX20"/>
<proteinExistence type="predicted"/>
<organism evidence="1 2">
    <name type="scientific">Pristionchus entomophagus</name>
    <dbReference type="NCBI Taxonomy" id="358040"/>
    <lineage>
        <taxon>Eukaryota</taxon>
        <taxon>Metazoa</taxon>
        <taxon>Ecdysozoa</taxon>
        <taxon>Nematoda</taxon>
        <taxon>Chromadorea</taxon>
        <taxon>Rhabditida</taxon>
        <taxon>Rhabditina</taxon>
        <taxon>Diplogasteromorpha</taxon>
        <taxon>Diplogasteroidea</taxon>
        <taxon>Neodiplogasteridae</taxon>
        <taxon>Pristionchus</taxon>
    </lineage>
</organism>
<name>A0AAV5SX20_9BILA</name>
<evidence type="ECO:0000313" key="1">
    <source>
        <dbReference type="EMBL" id="GMS86912.1"/>
    </source>
</evidence>